<evidence type="ECO:0000256" key="6">
    <source>
        <dbReference type="ARBA" id="ARBA00047512"/>
    </source>
</evidence>
<feature type="signal peptide" evidence="7">
    <location>
        <begin position="1"/>
        <end position="17"/>
    </location>
</feature>
<dbReference type="AlphaFoldDB" id="A0A1H4EPC5"/>
<dbReference type="Pfam" id="PF03009">
    <property type="entry name" value="GDPD"/>
    <property type="match status" value="1"/>
</dbReference>
<evidence type="ECO:0000256" key="4">
    <source>
        <dbReference type="ARBA" id="ARBA00022798"/>
    </source>
</evidence>
<dbReference type="EMBL" id="FNRM01000007">
    <property type="protein sequence ID" value="SEA86796.1"/>
    <property type="molecule type" value="Genomic_DNA"/>
</dbReference>
<dbReference type="PANTHER" id="PTHR43620">
    <property type="entry name" value="GLYCEROPHOSPHORYL DIESTER PHOSPHODIESTERASE"/>
    <property type="match status" value="1"/>
</dbReference>
<dbReference type="OrthoDB" id="9795622at2"/>
<reference evidence="9 10" key="1">
    <citation type="submission" date="2016-10" db="EMBL/GenBank/DDBJ databases">
        <authorList>
            <person name="de Groot N.N."/>
        </authorList>
    </citation>
    <scope>NUCLEOTIDE SEQUENCE [LARGE SCALE GENOMIC DNA]</scope>
    <source>
        <strain evidence="9 10">CGMCC 1.3430</strain>
    </source>
</reference>
<dbReference type="EC" id="3.1.4.46" evidence="2"/>
<keyword evidence="10" id="KW-1185">Reference proteome</keyword>
<evidence type="ECO:0000256" key="3">
    <source>
        <dbReference type="ARBA" id="ARBA00022729"/>
    </source>
</evidence>
<protein>
    <recommendedName>
        <fullName evidence="2">glycerophosphodiester phosphodiesterase</fullName>
        <ecNumber evidence="2">3.1.4.46</ecNumber>
    </recommendedName>
</protein>
<evidence type="ECO:0000256" key="1">
    <source>
        <dbReference type="ARBA" id="ARBA00007277"/>
    </source>
</evidence>
<dbReference type="Gene3D" id="3.20.20.190">
    <property type="entry name" value="Phosphatidylinositol (PI) phosphodiesterase"/>
    <property type="match status" value="1"/>
</dbReference>
<dbReference type="GO" id="GO:0006629">
    <property type="term" value="P:lipid metabolic process"/>
    <property type="evidence" value="ECO:0007669"/>
    <property type="project" value="InterPro"/>
</dbReference>
<keyword evidence="3 7" id="KW-0732">Signal</keyword>
<feature type="domain" description="GP-PDE" evidence="8">
    <location>
        <begin position="70"/>
        <end position="390"/>
    </location>
</feature>
<dbReference type="GO" id="GO:0008889">
    <property type="term" value="F:glycerophosphodiester phosphodiesterase activity"/>
    <property type="evidence" value="ECO:0007669"/>
    <property type="project" value="UniProtKB-EC"/>
</dbReference>
<dbReference type="PROSITE" id="PS51704">
    <property type="entry name" value="GP_PDE"/>
    <property type="match status" value="1"/>
</dbReference>
<dbReference type="RefSeq" id="WP_091344068.1">
    <property type="nucleotide sequence ID" value="NZ_FNRM01000007.1"/>
</dbReference>
<dbReference type="PROSITE" id="PS51257">
    <property type="entry name" value="PROKAR_LIPOPROTEIN"/>
    <property type="match status" value="1"/>
</dbReference>
<dbReference type="Proteomes" id="UP000198773">
    <property type="component" value="Unassembled WGS sequence"/>
</dbReference>
<dbReference type="InterPro" id="IPR030395">
    <property type="entry name" value="GP_PDE_dom"/>
</dbReference>
<dbReference type="GO" id="GO:0006071">
    <property type="term" value="P:glycerol metabolic process"/>
    <property type="evidence" value="ECO:0007669"/>
    <property type="project" value="UniProtKB-KW"/>
</dbReference>
<keyword evidence="5" id="KW-0378">Hydrolase</keyword>
<sequence>MSKAVLFALGVSLIGLAGCHQASRPVPAEARAGVQAVELGPRPAFLVAKLPQGPLKEQLSACEGPFSPHDFSIGHRGAPLMFPEHTEASFRAAALMGAGILECDVTFTRDRQLVCRHAQCDLHQTTDILLRPELAARCSVPFTPADPVSGQPASARCCTSDIDLDEFLTLCGKMDGVNPAASTVQQYLKGTPDWRTDLYAGACPAVLSHQQSIELFQQLGRKMTPELKAAEVPMPFQGHYSQRNYAQQLVDEYKAAGVPPEQVFLQSFDWQDIVYWLEAEPEYAKQAVWLDGRYEEPTFDPMQPDSWQPAMAELKAAGLTIIAPPLWVLVTSDDGQIRPSAYAKAARAAGLEIISWTLERSGRLDEGGGWYYQSIADLTTDDSVALQLLHVLAQEVGVIGVFSDWPATTTLYANCML</sequence>
<accession>A0A1H4EPC5</accession>
<evidence type="ECO:0000313" key="10">
    <source>
        <dbReference type="Proteomes" id="UP000198773"/>
    </source>
</evidence>
<keyword evidence="4" id="KW-0319">Glycerol metabolism</keyword>
<dbReference type="STRING" id="152573.SAMN04488051_107167"/>
<evidence type="ECO:0000256" key="2">
    <source>
        <dbReference type="ARBA" id="ARBA00012247"/>
    </source>
</evidence>
<feature type="chain" id="PRO_5011765397" description="glycerophosphodiester phosphodiesterase" evidence="7">
    <location>
        <begin position="18"/>
        <end position="417"/>
    </location>
</feature>
<name>A0A1H4EPC5_ALKAM</name>
<evidence type="ECO:0000313" key="9">
    <source>
        <dbReference type="EMBL" id="SEA86796.1"/>
    </source>
</evidence>
<comment type="similarity">
    <text evidence="1">Belongs to the glycerophosphoryl diester phosphodiesterase family.</text>
</comment>
<proteinExistence type="inferred from homology"/>
<evidence type="ECO:0000259" key="8">
    <source>
        <dbReference type="PROSITE" id="PS51704"/>
    </source>
</evidence>
<dbReference type="PANTHER" id="PTHR43620:SF7">
    <property type="entry name" value="GLYCEROPHOSPHODIESTER PHOSPHODIESTERASE GDPD5-RELATED"/>
    <property type="match status" value="1"/>
</dbReference>
<dbReference type="SUPFAM" id="SSF51695">
    <property type="entry name" value="PLC-like phosphodiesterases"/>
    <property type="match status" value="1"/>
</dbReference>
<evidence type="ECO:0000256" key="5">
    <source>
        <dbReference type="ARBA" id="ARBA00022801"/>
    </source>
</evidence>
<gene>
    <name evidence="9" type="ORF">SAMN04488051_107167</name>
</gene>
<comment type="catalytic activity">
    <reaction evidence="6">
        <text>a sn-glycero-3-phosphodiester + H2O = an alcohol + sn-glycerol 3-phosphate + H(+)</text>
        <dbReference type="Rhea" id="RHEA:12969"/>
        <dbReference type="ChEBI" id="CHEBI:15377"/>
        <dbReference type="ChEBI" id="CHEBI:15378"/>
        <dbReference type="ChEBI" id="CHEBI:30879"/>
        <dbReference type="ChEBI" id="CHEBI:57597"/>
        <dbReference type="ChEBI" id="CHEBI:83408"/>
        <dbReference type="EC" id="3.1.4.46"/>
    </reaction>
</comment>
<evidence type="ECO:0000256" key="7">
    <source>
        <dbReference type="SAM" id="SignalP"/>
    </source>
</evidence>
<organism evidence="9 10">
    <name type="scientific">Alkalimonas amylolytica</name>
    <dbReference type="NCBI Taxonomy" id="152573"/>
    <lineage>
        <taxon>Bacteria</taxon>
        <taxon>Pseudomonadati</taxon>
        <taxon>Pseudomonadota</taxon>
        <taxon>Gammaproteobacteria</taxon>
        <taxon>Alkalimonas</taxon>
    </lineage>
</organism>
<dbReference type="InterPro" id="IPR017946">
    <property type="entry name" value="PLC-like_Pdiesterase_TIM-brl"/>
</dbReference>